<feature type="non-terminal residue" evidence="1">
    <location>
        <position position="81"/>
    </location>
</feature>
<accession>A0ABD5DH08</accession>
<dbReference type="AlphaFoldDB" id="A0ABD5DH08"/>
<evidence type="ECO:0000313" key="1">
    <source>
        <dbReference type="EMBL" id="MDR8264043.1"/>
    </source>
</evidence>
<comment type="caution">
    <text evidence="1">The sequence shown here is derived from an EMBL/GenBank/DDBJ whole genome shotgun (WGS) entry which is preliminary data.</text>
</comment>
<name>A0ABD5DH08_ACIBA</name>
<organism evidence="1">
    <name type="scientific">Acinetobacter baumannii</name>
    <dbReference type="NCBI Taxonomy" id="470"/>
    <lineage>
        <taxon>Bacteria</taxon>
        <taxon>Pseudomonadati</taxon>
        <taxon>Pseudomonadota</taxon>
        <taxon>Gammaproteobacteria</taxon>
        <taxon>Moraxellales</taxon>
        <taxon>Moraxellaceae</taxon>
        <taxon>Acinetobacter</taxon>
        <taxon>Acinetobacter calcoaceticus/baumannii complex</taxon>
    </lineage>
</organism>
<protein>
    <submittedName>
        <fullName evidence="1">Uncharacterized protein</fullName>
    </submittedName>
</protein>
<reference evidence="1" key="1">
    <citation type="submission" date="2019-07" db="EMBL/GenBank/DDBJ databases">
        <title>Biological characteristics of mucoid Acinetobacter baumannii from a general hospital in China.</title>
        <authorList>
            <person name="Hua X."/>
            <person name="Yu Y."/>
        </authorList>
    </citation>
    <scope>NUCLEOTIDE SEQUENCE [LARGE SCALE GENOMIC DNA]</scope>
    <source>
        <strain evidence="1">N41</strain>
    </source>
</reference>
<proteinExistence type="predicted"/>
<sequence>GLSLFENMYIRARSKHASLLGKPVLVVSSVSVFITNQGCFSTLLSHLKAHCKNKSYLLKIESVISQELRRYLVRQMFVFIG</sequence>
<feature type="non-terminal residue" evidence="1">
    <location>
        <position position="1"/>
    </location>
</feature>
<gene>
    <name evidence="1" type="ORF">FPK87_26850</name>
</gene>
<dbReference type="EMBL" id="VMBB01001378">
    <property type="protein sequence ID" value="MDR8264043.1"/>
    <property type="molecule type" value="Genomic_DNA"/>
</dbReference>